<evidence type="ECO:0000256" key="1">
    <source>
        <dbReference type="ARBA" id="ARBA00023015"/>
    </source>
</evidence>
<dbReference type="Proteomes" id="UP000000644">
    <property type="component" value="Chromosome"/>
</dbReference>
<keyword evidence="7" id="KW-1185">Reference proteome</keyword>
<keyword evidence="1" id="KW-0805">Transcription regulation</keyword>
<dbReference type="GO" id="GO:0003700">
    <property type="term" value="F:DNA-binding transcription factor activity"/>
    <property type="evidence" value="ECO:0007669"/>
    <property type="project" value="InterPro"/>
</dbReference>
<evidence type="ECO:0000313" key="6">
    <source>
        <dbReference type="EMBL" id="ABM39357.1"/>
    </source>
</evidence>
<organism evidence="6 7">
    <name type="scientific">Polaromonas naphthalenivorans (strain CJ2)</name>
    <dbReference type="NCBI Taxonomy" id="365044"/>
    <lineage>
        <taxon>Bacteria</taxon>
        <taxon>Pseudomonadati</taxon>
        <taxon>Pseudomonadota</taxon>
        <taxon>Betaproteobacteria</taxon>
        <taxon>Burkholderiales</taxon>
        <taxon>Comamonadaceae</taxon>
        <taxon>Polaromonas</taxon>
    </lineage>
</organism>
<dbReference type="STRING" id="365044.Pnap_4066"/>
<keyword evidence="4" id="KW-0804">Transcription</keyword>
<protein>
    <submittedName>
        <fullName evidence="6">Transcriptional regulator, RpiR family</fullName>
    </submittedName>
</protein>
<dbReference type="eggNOG" id="COG1737">
    <property type="taxonomic scope" value="Bacteria"/>
</dbReference>
<dbReference type="GO" id="GO:0097367">
    <property type="term" value="F:carbohydrate derivative binding"/>
    <property type="evidence" value="ECO:0007669"/>
    <property type="project" value="InterPro"/>
</dbReference>
<dbReference type="Gene3D" id="1.10.10.10">
    <property type="entry name" value="Winged helix-like DNA-binding domain superfamily/Winged helix DNA-binding domain"/>
    <property type="match status" value="1"/>
</dbReference>
<evidence type="ECO:0000256" key="4">
    <source>
        <dbReference type="ARBA" id="ARBA00023163"/>
    </source>
</evidence>
<dbReference type="InterPro" id="IPR009057">
    <property type="entry name" value="Homeodomain-like_sf"/>
</dbReference>
<dbReference type="GO" id="GO:0003677">
    <property type="term" value="F:DNA binding"/>
    <property type="evidence" value="ECO:0007669"/>
    <property type="project" value="UniProtKB-KW"/>
</dbReference>
<dbReference type="InterPro" id="IPR001347">
    <property type="entry name" value="SIS_dom"/>
</dbReference>
<evidence type="ECO:0000313" key="7">
    <source>
        <dbReference type="Proteomes" id="UP000000644"/>
    </source>
</evidence>
<dbReference type="PANTHER" id="PTHR30514:SF18">
    <property type="entry name" value="RPIR-FAMILY TRANSCRIPTIONAL REGULATOR"/>
    <property type="match status" value="1"/>
</dbReference>
<reference evidence="7" key="1">
    <citation type="journal article" date="2009" name="Environ. Microbiol.">
        <title>The genome of Polaromonas naphthalenivorans strain CJ2, isolated from coal tar-contaminated sediment, reveals physiological and metabolic versatility and evolution through extensive horizontal gene transfer.</title>
        <authorList>
            <person name="Yagi J.M."/>
            <person name="Sims D."/>
            <person name="Brettin T."/>
            <person name="Bruce D."/>
            <person name="Madsen E.L."/>
        </authorList>
    </citation>
    <scope>NUCLEOTIDE SEQUENCE [LARGE SCALE GENOMIC DNA]</scope>
    <source>
        <strain evidence="7">CJ2</strain>
    </source>
</reference>
<evidence type="ECO:0000256" key="2">
    <source>
        <dbReference type="ARBA" id="ARBA00023125"/>
    </source>
</evidence>
<gene>
    <name evidence="6" type="ordered locus">Pnap_4066</name>
</gene>
<keyword evidence="3" id="KW-0324">Glycolysis</keyword>
<dbReference type="AlphaFoldDB" id="A1VUM9"/>
<dbReference type="PANTHER" id="PTHR30514">
    <property type="entry name" value="GLUCOKINASE"/>
    <property type="match status" value="1"/>
</dbReference>
<evidence type="ECO:0000259" key="5">
    <source>
        <dbReference type="PROSITE" id="PS51071"/>
    </source>
</evidence>
<dbReference type="Gene3D" id="3.40.50.10490">
    <property type="entry name" value="Glucose-6-phosphate isomerase like protein, domain 1"/>
    <property type="match status" value="1"/>
</dbReference>
<dbReference type="InterPro" id="IPR047640">
    <property type="entry name" value="RpiR-like"/>
</dbReference>
<name>A1VUM9_POLNA</name>
<dbReference type="InterPro" id="IPR046348">
    <property type="entry name" value="SIS_dom_sf"/>
</dbReference>
<dbReference type="Pfam" id="PF01380">
    <property type="entry name" value="SIS"/>
    <property type="match status" value="1"/>
</dbReference>
<dbReference type="GO" id="GO:0006096">
    <property type="term" value="P:glycolytic process"/>
    <property type="evidence" value="ECO:0007669"/>
    <property type="project" value="UniProtKB-KW"/>
</dbReference>
<feature type="domain" description="HTH rpiR-type" evidence="5">
    <location>
        <begin position="22"/>
        <end position="98"/>
    </location>
</feature>
<proteinExistence type="predicted"/>
<dbReference type="KEGG" id="pna:Pnap_4066"/>
<dbReference type="HOGENOM" id="CLU_055769_1_2_4"/>
<dbReference type="InterPro" id="IPR000281">
    <property type="entry name" value="HTH_RpiR"/>
</dbReference>
<dbReference type="SUPFAM" id="SSF53697">
    <property type="entry name" value="SIS domain"/>
    <property type="match status" value="1"/>
</dbReference>
<evidence type="ECO:0000256" key="3">
    <source>
        <dbReference type="ARBA" id="ARBA00023152"/>
    </source>
</evidence>
<dbReference type="Pfam" id="PF01418">
    <property type="entry name" value="HTH_6"/>
    <property type="match status" value="1"/>
</dbReference>
<dbReference type="InterPro" id="IPR036388">
    <property type="entry name" value="WH-like_DNA-bd_sf"/>
</dbReference>
<dbReference type="EMBL" id="CP000529">
    <property type="protein sequence ID" value="ABM39357.1"/>
    <property type="molecule type" value="Genomic_DNA"/>
</dbReference>
<sequence>MPCLKLVRHARTRRNDMKKETEPLDARLLKVYDQLSATDRRLADVVIARKKDLLAYSATELAGLAGASKASAARFFQRLGYAGFSDFRQQVRAQVSQQSPLARIGRTPARPSESASLQAHVQNDVARLGSLLDGLTQDVLEQALELLVRARRVWIVGYRNGCMTAFYASALLSQVRHDVNLLNELSGREAEILADLNDKDVLLAVDFRRRTSRLPRIVAAARSTGARVLLLTDTPLSALASQAAAILHCPSQTEQVFDSYVSAVSLMNYLATSMAARTRKQARARMSRIESLHAALGDLETDS</sequence>
<dbReference type="SUPFAM" id="SSF46689">
    <property type="entry name" value="Homeodomain-like"/>
    <property type="match status" value="1"/>
</dbReference>
<dbReference type="InterPro" id="IPR035472">
    <property type="entry name" value="RpiR-like_SIS"/>
</dbReference>
<dbReference type="PROSITE" id="PS51071">
    <property type="entry name" value="HTH_RPIR"/>
    <property type="match status" value="1"/>
</dbReference>
<dbReference type="CDD" id="cd05013">
    <property type="entry name" value="SIS_RpiR"/>
    <property type="match status" value="1"/>
</dbReference>
<keyword evidence="2" id="KW-0238">DNA-binding</keyword>
<accession>A1VUM9</accession>